<protein>
    <submittedName>
        <fullName evidence="7">(2Fe-2S)-binding protein</fullName>
    </submittedName>
</protein>
<keyword evidence="1" id="KW-0001">2Fe-2S</keyword>
<dbReference type="InterPro" id="IPR002888">
    <property type="entry name" value="2Fe-2S-bd"/>
</dbReference>
<evidence type="ECO:0000256" key="4">
    <source>
        <dbReference type="ARBA" id="ARBA00023004"/>
    </source>
</evidence>
<gene>
    <name evidence="7" type="ORF">ENW83_06415</name>
</gene>
<dbReference type="PANTHER" id="PTHR44379">
    <property type="entry name" value="OXIDOREDUCTASE WITH IRON-SULFUR SUBUNIT"/>
    <property type="match status" value="1"/>
</dbReference>
<dbReference type="AlphaFoldDB" id="A0A7J3SPL7"/>
<evidence type="ECO:0000259" key="6">
    <source>
        <dbReference type="PROSITE" id="PS51085"/>
    </source>
</evidence>
<dbReference type="PROSITE" id="PS00197">
    <property type="entry name" value="2FE2S_FER_1"/>
    <property type="match status" value="1"/>
</dbReference>
<dbReference type="InterPro" id="IPR001041">
    <property type="entry name" value="2Fe-2S_ferredoxin-type"/>
</dbReference>
<dbReference type="Gene3D" id="1.10.150.120">
    <property type="entry name" value="[2Fe-2S]-binding domain"/>
    <property type="match status" value="1"/>
</dbReference>
<keyword evidence="3" id="KW-0560">Oxidoreductase</keyword>
<dbReference type="InterPro" id="IPR036010">
    <property type="entry name" value="2Fe-2S_ferredoxin-like_sf"/>
</dbReference>
<dbReference type="SUPFAM" id="SSF54292">
    <property type="entry name" value="2Fe-2S ferredoxin-like"/>
    <property type="match status" value="1"/>
</dbReference>
<dbReference type="InterPro" id="IPR012675">
    <property type="entry name" value="Beta-grasp_dom_sf"/>
</dbReference>
<dbReference type="Pfam" id="PF01799">
    <property type="entry name" value="Fer2_2"/>
    <property type="match status" value="1"/>
</dbReference>
<accession>A0A7J3SPL7</accession>
<keyword evidence="5" id="KW-0411">Iron-sulfur</keyword>
<dbReference type="Gene3D" id="3.10.20.30">
    <property type="match status" value="1"/>
</dbReference>
<dbReference type="InterPro" id="IPR051452">
    <property type="entry name" value="Diverse_Oxidoreductases"/>
</dbReference>
<evidence type="ECO:0000256" key="3">
    <source>
        <dbReference type="ARBA" id="ARBA00023002"/>
    </source>
</evidence>
<organism evidence="7">
    <name type="scientific">Fervidicoccus fontis</name>
    <dbReference type="NCBI Taxonomy" id="683846"/>
    <lineage>
        <taxon>Archaea</taxon>
        <taxon>Thermoproteota</taxon>
        <taxon>Thermoprotei</taxon>
        <taxon>Fervidicoccales</taxon>
        <taxon>Fervidicoccaceae</taxon>
        <taxon>Fervidicoccus</taxon>
    </lineage>
</organism>
<dbReference type="PANTHER" id="PTHR44379:SF8">
    <property type="entry name" value="XANTHINE DEHYDROGENASE IRON-SULFUR-BINDING SUBUNIT XDHC-RELATED"/>
    <property type="match status" value="1"/>
</dbReference>
<evidence type="ECO:0000313" key="7">
    <source>
        <dbReference type="EMBL" id="HGZ60809.1"/>
    </source>
</evidence>
<evidence type="ECO:0000256" key="1">
    <source>
        <dbReference type="ARBA" id="ARBA00022714"/>
    </source>
</evidence>
<dbReference type="PROSITE" id="PS51085">
    <property type="entry name" value="2FE2S_FER_2"/>
    <property type="match status" value="1"/>
</dbReference>
<dbReference type="EMBL" id="DTLS01000182">
    <property type="protein sequence ID" value="HGZ60809.1"/>
    <property type="molecule type" value="Genomic_DNA"/>
</dbReference>
<name>A0A7J3SPL7_9CREN</name>
<dbReference type="GO" id="GO:0046872">
    <property type="term" value="F:metal ion binding"/>
    <property type="evidence" value="ECO:0007669"/>
    <property type="project" value="UniProtKB-KW"/>
</dbReference>
<evidence type="ECO:0000256" key="5">
    <source>
        <dbReference type="ARBA" id="ARBA00023014"/>
    </source>
</evidence>
<dbReference type="InterPro" id="IPR036884">
    <property type="entry name" value="2Fe-2S-bd_dom_sf"/>
</dbReference>
<comment type="caution">
    <text evidence="7">The sequence shown here is derived from an EMBL/GenBank/DDBJ whole genome shotgun (WGS) entry which is preliminary data.</text>
</comment>
<sequence length="156" mass="17098">MTRTITFKLNGRPRVVEVEDNETLLEVLRNKLGELSVKAACYKGECGLCTVLFNGRPVKSCMVLAVEADGGDVVTAAGIASNGELVPVQKSFIEHGAFQCGFCTPAFVVASHYFLQKNPNPTREEVKEFLSGILCRCTGYKQIVDAILDAAKYYRK</sequence>
<dbReference type="GO" id="GO:0016491">
    <property type="term" value="F:oxidoreductase activity"/>
    <property type="evidence" value="ECO:0007669"/>
    <property type="project" value="UniProtKB-KW"/>
</dbReference>
<keyword evidence="4" id="KW-0408">Iron</keyword>
<keyword evidence="2" id="KW-0479">Metal-binding</keyword>
<dbReference type="GO" id="GO:0051537">
    <property type="term" value="F:2 iron, 2 sulfur cluster binding"/>
    <property type="evidence" value="ECO:0007669"/>
    <property type="project" value="UniProtKB-KW"/>
</dbReference>
<feature type="domain" description="2Fe-2S ferredoxin-type" evidence="6">
    <location>
        <begin position="3"/>
        <end position="79"/>
    </location>
</feature>
<proteinExistence type="predicted"/>
<dbReference type="InterPro" id="IPR006058">
    <property type="entry name" value="2Fe2S_fd_BS"/>
</dbReference>
<dbReference type="SUPFAM" id="SSF47741">
    <property type="entry name" value="CO dehydrogenase ISP C-domain like"/>
    <property type="match status" value="1"/>
</dbReference>
<reference evidence="7" key="1">
    <citation type="journal article" date="2020" name="mSystems">
        <title>Genome- and Community-Level Interaction Insights into Carbon Utilization and Element Cycling Functions of Hydrothermarchaeota in Hydrothermal Sediment.</title>
        <authorList>
            <person name="Zhou Z."/>
            <person name="Liu Y."/>
            <person name="Xu W."/>
            <person name="Pan J."/>
            <person name="Luo Z.H."/>
            <person name="Li M."/>
        </authorList>
    </citation>
    <scope>NUCLEOTIDE SEQUENCE [LARGE SCALE GENOMIC DNA]</scope>
    <source>
        <strain evidence="7">SpSt-885</strain>
    </source>
</reference>
<dbReference type="Pfam" id="PF00111">
    <property type="entry name" value="Fer2"/>
    <property type="match status" value="1"/>
</dbReference>
<evidence type="ECO:0000256" key="2">
    <source>
        <dbReference type="ARBA" id="ARBA00022723"/>
    </source>
</evidence>
<dbReference type="CDD" id="cd00207">
    <property type="entry name" value="fer2"/>
    <property type="match status" value="1"/>
</dbReference>